<dbReference type="KEGG" id="cdx:CDES_11420"/>
<evidence type="ECO:0000313" key="2">
    <source>
        <dbReference type="EMBL" id="ALC06650.1"/>
    </source>
</evidence>
<dbReference type="RefSeq" id="WP_053545564.1">
    <property type="nucleotide sequence ID" value="NZ_CP009220.1"/>
</dbReference>
<accession>A0A0M4CYU1</accession>
<keyword evidence="3" id="KW-1185">Reference proteome</keyword>
<feature type="region of interest" description="Disordered" evidence="1">
    <location>
        <begin position="149"/>
        <end position="169"/>
    </location>
</feature>
<evidence type="ECO:0000256" key="1">
    <source>
        <dbReference type="SAM" id="MobiDB-lite"/>
    </source>
</evidence>
<protein>
    <submittedName>
        <fullName evidence="2">Uncharacterized protein</fullName>
    </submittedName>
</protein>
<dbReference type="PATRIC" id="fig|931089.4.peg.2310"/>
<gene>
    <name evidence="2" type="ORF">CDES_11420</name>
</gene>
<evidence type="ECO:0000313" key="3">
    <source>
        <dbReference type="Proteomes" id="UP000068067"/>
    </source>
</evidence>
<reference evidence="2 3" key="1">
    <citation type="submission" date="2014-08" db="EMBL/GenBank/DDBJ databases">
        <title>Complete genome sequence of Corynebacterium deserti GIMN1.010 (=DSM 45689), isolated from desert sand in western China.</title>
        <authorList>
            <person name="Ruckert C."/>
            <person name="Albersmeier A."/>
            <person name="Kalinowski J."/>
        </authorList>
    </citation>
    <scope>NUCLEOTIDE SEQUENCE [LARGE SCALE GENOMIC DNA]</scope>
    <source>
        <strain evidence="2 3">GIMN1.010</strain>
    </source>
</reference>
<sequence length="169" mass="18619">MVEWPPSAVVGTNACARYSPILKALFEAPLPHEPKAPTSNGISLRPHPPTALPIDPYIDFFSEGDKLWPLAKQVARDTNTIDNMIGVVMVARSMSGRIVFIPFHRWIPCDFDNWKLPTVTQLGSARARVCEKDSWGTFETMPSQYSMVTSSLPSTGHKGASPIPTLIDN</sequence>
<organism evidence="2 3">
    <name type="scientific">Corynebacterium deserti GIMN1.010</name>
    <dbReference type="NCBI Taxonomy" id="931089"/>
    <lineage>
        <taxon>Bacteria</taxon>
        <taxon>Bacillati</taxon>
        <taxon>Actinomycetota</taxon>
        <taxon>Actinomycetes</taxon>
        <taxon>Mycobacteriales</taxon>
        <taxon>Corynebacteriaceae</taxon>
        <taxon>Corynebacterium</taxon>
    </lineage>
</organism>
<dbReference type="EMBL" id="CP009220">
    <property type="protein sequence ID" value="ALC06650.1"/>
    <property type="molecule type" value="Genomic_DNA"/>
</dbReference>
<proteinExistence type="predicted"/>
<dbReference type="AlphaFoldDB" id="A0A0M4CYU1"/>
<dbReference type="Proteomes" id="UP000068067">
    <property type="component" value="Chromosome"/>
</dbReference>
<name>A0A0M4CYU1_9CORY</name>